<dbReference type="InterPro" id="IPR043428">
    <property type="entry name" value="LivM-like"/>
</dbReference>
<feature type="transmembrane region" description="Helical" evidence="6">
    <location>
        <begin position="281"/>
        <end position="298"/>
    </location>
</feature>
<evidence type="ECO:0000256" key="2">
    <source>
        <dbReference type="ARBA" id="ARBA00022475"/>
    </source>
</evidence>
<dbReference type="PANTHER" id="PTHR30482">
    <property type="entry name" value="HIGH-AFFINITY BRANCHED-CHAIN AMINO ACID TRANSPORT SYSTEM PERMEASE"/>
    <property type="match status" value="1"/>
</dbReference>
<dbReference type="EMBL" id="SNZF01000025">
    <property type="protein sequence ID" value="TDR32928.1"/>
    <property type="molecule type" value="Genomic_DNA"/>
</dbReference>
<feature type="transmembrane region" description="Helical" evidence="6">
    <location>
        <begin position="81"/>
        <end position="104"/>
    </location>
</feature>
<name>A0A4R6YBK8_9HYPH</name>
<dbReference type="CDD" id="cd06581">
    <property type="entry name" value="TM_PBP1_LivM_like"/>
    <property type="match status" value="1"/>
</dbReference>
<keyword evidence="3 6" id="KW-0812">Transmembrane</keyword>
<dbReference type="AlphaFoldDB" id="A0A4R6YBK8"/>
<evidence type="ECO:0000256" key="4">
    <source>
        <dbReference type="ARBA" id="ARBA00022989"/>
    </source>
</evidence>
<feature type="transmembrane region" description="Helical" evidence="6">
    <location>
        <begin position="248"/>
        <end position="269"/>
    </location>
</feature>
<feature type="transmembrane region" description="Helical" evidence="6">
    <location>
        <begin position="57"/>
        <end position="75"/>
    </location>
</feature>
<dbReference type="Pfam" id="PF02653">
    <property type="entry name" value="BPD_transp_2"/>
    <property type="match status" value="1"/>
</dbReference>
<accession>A0A4R6YBK8</accession>
<organism evidence="7 8">
    <name type="scientific">Aquamicrobium defluvii</name>
    <dbReference type="NCBI Taxonomy" id="69279"/>
    <lineage>
        <taxon>Bacteria</taxon>
        <taxon>Pseudomonadati</taxon>
        <taxon>Pseudomonadota</taxon>
        <taxon>Alphaproteobacteria</taxon>
        <taxon>Hyphomicrobiales</taxon>
        <taxon>Phyllobacteriaceae</taxon>
        <taxon>Aquamicrobium</taxon>
    </lineage>
</organism>
<comment type="subcellular location">
    <subcellularLocation>
        <location evidence="1">Cell membrane</location>
        <topology evidence="1">Multi-pass membrane protein</topology>
    </subcellularLocation>
</comment>
<keyword evidence="5 6" id="KW-0472">Membrane</keyword>
<keyword evidence="8" id="KW-1185">Reference proteome</keyword>
<gene>
    <name evidence="7" type="ORF">DES43_12558</name>
</gene>
<evidence type="ECO:0000313" key="7">
    <source>
        <dbReference type="EMBL" id="TDR32928.1"/>
    </source>
</evidence>
<dbReference type="InterPro" id="IPR001851">
    <property type="entry name" value="ABC_transp_permease"/>
</dbReference>
<keyword evidence="2" id="KW-1003">Cell membrane</keyword>
<dbReference type="PANTHER" id="PTHR30482:SF17">
    <property type="entry name" value="ABC TRANSPORTER ATP-BINDING PROTEIN"/>
    <property type="match status" value="1"/>
</dbReference>
<proteinExistence type="predicted"/>
<feature type="transmembrane region" description="Helical" evidence="6">
    <location>
        <begin position="31"/>
        <end position="50"/>
    </location>
</feature>
<evidence type="ECO:0000313" key="8">
    <source>
        <dbReference type="Proteomes" id="UP000294958"/>
    </source>
</evidence>
<evidence type="ECO:0000256" key="3">
    <source>
        <dbReference type="ARBA" id="ARBA00022692"/>
    </source>
</evidence>
<evidence type="ECO:0000256" key="5">
    <source>
        <dbReference type="ARBA" id="ARBA00023136"/>
    </source>
</evidence>
<evidence type="ECO:0000256" key="6">
    <source>
        <dbReference type="SAM" id="Phobius"/>
    </source>
</evidence>
<comment type="caution">
    <text evidence="7">The sequence shown here is derived from an EMBL/GenBank/DDBJ whole genome shotgun (WGS) entry which is preliminary data.</text>
</comment>
<feature type="transmembrane region" description="Helical" evidence="6">
    <location>
        <begin position="206"/>
        <end position="228"/>
    </location>
</feature>
<protein>
    <submittedName>
        <fullName evidence="7">Branched-chain amino acid transport system permease protein</fullName>
    </submittedName>
</protein>
<dbReference type="Proteomes" id="UP000294958">
    <property type="component" value="Unassembled WGS sequence"/>
</dbReference>
<keyword evidence="4 6" id="KW-1133">Transmembrane helix</keyword>
<sequence length="315" mass="32602">MRDRVGIVTALGVLTVLCAIAPLVGEFWSGVLARCVSWMFLAISFSLAYSYANIPSVAQATVFGAGAYAAVWATSLVGGNMILIMTAGAAAGALIALVFGALLLKMSHSGAAIGTIISAVTFSMLGNAAVAYTGGTDGLPMPAQAFHLLGMPFAVGPNIGMLLLGSAVLAALLVAFWLFSGTRTWRVVRAVQQNAMRAQVLGYNAAGYRLAVFAVSGCVAGLGGALYALISRHVAIEVVSLSMSLKSILWAAVGGVTSIYGGPIGVLAVQLASELLLRWTVRVDLIIGLMLIAVALWMPRGVMGLRRPRSSQQSQ</sequence>
<dbReference type="RefSeq" id="WP_035031221.1">
    <property type="nucleotide sequence ID" value="NZ_KK073903.1"/>
</dbReference>
<dbReference type="GO" id="GO:0005886">
    <property type="term" value="C:plasma membrane"/>
    <property type="evidence" value="ECO:0007669"/>
    <property type="project" value="UniProtKB-SubCell"/>
</dbReference>
<feature type="transmembrane region" description="Helical" evidence="6">
    <location>
        <begin position="7"/>
        <end position="25"/>
    </location>
</feature>
<evidence type="ECO:0000256" key="1">
    <source>
        <dbReference type="ARBA" id="ARBA00004651"/>
    </source>
</evidence>
<reference evidence="7 8" key="1">
    <citation type="submission" date="2019-03" db="EMBL/GenBank/DDBJ databases">
        <title>Genomic Encyclopedia of Type Strains, Phase IV (KMG-IV): sequencing the most valuable type-strain genomes for metagenomic binning, comparative biology and taxonomic classification.</title>
        <authorList>
            <person name="Goeker M."/>
        </authorList>
    </citation>
    <scope>NUCLEOTIDE SEQUENCE [LARGE SCALE GENOMIC DNA]</scope>
    <source>
        <strain evidence="7 8">DSM 11603</strain>
    </source>
</reference>
<feature type="transmembrane region" description="Helical" evidence="6">
    <location>
        <begin position="159"/>
        <end position="179"/>
    </location>
</feature>
<feature type="transmembrane region" description="Helical" evidence="6">
    <location>
        <begin position="111"/>
        <end position="132"/>
    </location>
</feature>
<dbReference type="GO" id="GO:0015658">
    <property type="term" value="F:branched-chain amino acid transmembrane transporter activity"/>
    <property type="evidence" value="ECO:0007669"/>
    <property type="project" value="InterPro"/>
</dbReference>